<dbReference type="AlphaFoldDB" id="A0A846HCJ5"/>
<dbReference type="Pfam" id="PF13111">
    <property type="entry name" value="pPIWI_RE_X"/>
    <property type="match status" value="1"/>
</dbReference>
<proteinExistence type="predicted"/>
<reference evidence="2 3" key="1">
    <citation type="journal article" date="2015" name="Genome Announc.">
        <title>Draft Genome Sequence of Cyanobacterium Hassallia byssoidea Strain VB512170, Isolated from Monuments in India.</title>
        <authorList>
            <person name="Singh D."/>
            <person name="Chandrababunaidu M.M."/>
            <person name="Panda A."/>
            <person name="Sen D."/>
            <person name="Bhattacharyya S."/>
            <person name="Adhikary S.P."/>
            <person name="Tripathy S."/>
        </authorList>
    </citation>
    <scope>NUCLEOTIDE SEQUENCE [LARGE SCALE GENOMIC DNA]</scope>
    <source>
        <strain evidence="2 3">VB512170</strain>
    </source>
</reference>
<evidence type="ECO:0000259" key="1">
    <source>
        <dbReference type="Pfam" id="PF13111"/>
    </source>
</evidence>
<sequence length="448" mass="51748">MPYKTIRFCSLKLKSDLPKQEFYVMKFPEEAKDVIRRLAAKQNGTSFDKTSLPVKSLYKGLRLAPGLIHIGKISPKRDNDEETNKEKEEFWLYSPQQLDTKKLSAILAYWIETEFPDKPSKRGQVISAEEKELATSYLSEEKLIWEKKEVSYTSKFPPHPNKTPNLSNSDYVWLPHIIAAKLSQPKLKFEVDGQQLQFYRSVPSNGKGAELISWQPLNYTENGQTYYYSIVLTLSIILEPGLPYPRFDITPSIRRWLSINDCKLSNNHGSNAYIRAKLNWGKGLNPDDLTEYFINCRMVLKKGLANWDENLGELLAKLDIISNNPQEILANPSSAFNDKPNIGITYKEGMKPKHKVAKGVPTVNTDQLLKQIDNVLTEYFEPIYCQRQNSKTSKQPSQFFDLKKPENNFDEPLYKKKAETEKTFEVTKKNEFKKKKKKLKTVSRKKLS</sequence>
<name>A0A846HCJ5_9CYAN</name>
<protein>
    <submittedName>
        <fullName evidence="2">DUF3962 domain-containing protein</fullName>
    </submittedName>
</protein>
<dbReference type="EMBL" id="JTCM02000059">
    <property type="protein sequence ID" value="NEU75105.1"/>
    <property type="molecule type" value="Genomic_DNA"/>
</dbReference>
<dbReference type="RefSeq" id="WP_052324885.1">
    <property type="nucleotide sequence ID" value="NZ_JTCM02000059.1"/>
</dbReference>
<evidence type="ECO:0000313" key="3">
    <source>
        <dbReference type="Proteomes" id="UP000031549"/>
    </source>
</evidence>
<keyword evidence="3" id="KW-1185">Reference proteome</keyword>
<gene>
    <name evidence="2" type="ORF">PI95_021735</name>
</gene>
<feature type="domain" description="pPIWI-RE module N-terminal" evidence="1">
    <location>
        <begin position="13"/>
        <end position="412"/>
    </location>
</feature>
<dbReference type="InterPro" id="IPR025085">
    <property type="entry name" value="pPIWI_RE_X"/>
</dbReference>
<accession>A0A846HCJ5</accession>
<organism evidence="2 3">
    <name type="scientific">Hassallia byssoidea VB512170</name>
    <dbReference type="NCBI Taxonomy" id="1304833"/>
    <lineage>
        <taxon>Bacteria</taxon>
        <taxon>Bacillati</taxon>
        <taxon>Cyanobacteriota</taxon>
        <taxon>Cyanophyceae</taxon>
        <taxon>Nostocales</taxon>
        <taxon>Tolypothrichaceae</taxon>
        <taxon>Hassallia</taxon>
    </lineage>
</organism>
<dbReference type="Proteomes" id="UP000031549">
    <property type="component" value="Unassembled WGS sequence"/>
</dbReference>
<comment type="caution">
    <text evidence="2">The sequence shown here is derived from an EMBL/GenBank/DDBJ whole genome shotgun (WGS) entry which is preliminary data.</text>
</comment>
<evidence type="ECO:0000313" key="2">
    <source>
        <dbReference type="EMBL" id="NEU75105.1"/>
    </source>
</evidence>